<dbReference type="InterPro" id="IPR005769">
    <property type="entry name" value="PhnE/PtxC"/>
</dbReference>
<dbReference type="PATRIC" id="fig|1307761.3.peg.1526"/>
<dbReference type="KEGG" id="slr:L21SP2_1531"/>
<dbReference type="Pfam" id="PF00528">
    <property type="entry name" value="BPD_transp_1"/>
    <property type="match status" value="1"/>
</dbReference>
<dbReference type="InterPro" id="IPR035906">
    <property type="entry name" value="MetI-like_sf"/>
</dbReference>
<keyword evidence="2 7" id="KW-0813">Transport</keyword>
<feature type="domain" description="ABC transmembrane type-1" evidence="8">
    <location>
        <begin position="79"/>
        <end position="263"/>
    </location>
</feature>
<dbReference type="RefSeq" id="WP_024267844.1">
    <property type="nucleotide sequence ID" value="NC_023035.1"/>
</dbReference>
<feature type="transmembrane region" description="Helical" evidence="7">
    <location>
        <begin position="218"/>
        <end position="235"/>
    </location>
</feature>
<dbReference type="GO" id="GO:0005886">
    <property type="term" value="C:plasma membrane"/>
    <property type="evidence" value="ECO:0007669"/>
    <property type="project" value="UniProtKB-SubCell"/>
</dbReference>
<feature type="transmembrane region" description="Helical" evidence="7">
    <location>
        <begin position="21"/>
        <end position="41"/>
    </location>
</feature>
<dbReference type="eggNOG" id="COG3639">
    <property type="taxonomic scope" value="Bacteria"/>
</dbReference>
<evidence type="ECO:0000256" key="3">
    <source>
        <dbReference type="ARBA" id="ARBA00022475"/>
    </source>
</evidence>
<evidence type="ECO:0000256" key="2">
    <source>
        <dbReference type="ARBA" id="ARBA00022448"/>
    </source>
</evidence>
<evidence type="ECO:0000256" key="7">
    <source>
        <dbReference type="RuleBase" id="RU363032"/>
    </source>
</evidence>
<comment type="similarity">
    <text evidence="7">Belongs to the binding-protein-dependent transport system permease family.</text>
</comment>
<keyword evidence="5 7" id="KW-1133">Transmembrane helix</keyword>
<proteinExistence type="inferred from homology"/>
<name>V5WH90_9SPIO</name>
<feature type="transmembrane region" description="Helical" evidence="7">
    <location>
        <begin position="83"/>
        <end position="105"/>
    </location>
</feature>
<keyword evidence="3" id="KW-1003">Cell membrane</keyword>
<gene>
    <name evidence="9" type="ORF">L21SP2_1531</name>
</gene>
<keyword evidence="4 7" id="KW-0812">Transmembrane</keyword>
<dbReference type="EMBL" id="CP006939">
    <property type="protein sequence ID" value="AHC14924.1"/>
    <property type="molecule type" value="Genomic_DNA"/>
</dbReference>
<dbReference type="PANTHER" id="PTHR30043:SF1">
    <property type="entry name" value="ABC TRANSPORT SYSTEM PERMEASE PROTEIN P69"/>
    <property type="match status" value="1"/>
</dbReference>
<reference evidence="9 10" key="1">
    <citation type="journal article" date="2015" name="Stand. Genomic Sci.">
        <title>Complete genome sequence and description of Salinispira pacifica gen. nov., sp. nov., a novel spirochaete isolated form a hypersaline microbial mat.</title>
        <authorList>
            <person name="Ben Hania W."/>
            <person name="Joseph M."/>
            <person name="Schumann P."/>
            <person name="Bunk B."/>
            <person name="Fiebig A."/>
            <person name="Sproer C."/>
            <person name="Klenk H.P."/>
            <person name="Fardeau M.L."/>
            <person name="Spring S."/>
        </authorList>
    </citation>
    <scope>NUCLEOTIDE SEQUENCE [LARGE SCALE GENOMIC DNA]</scope>
    <source>
        <strain evidence="9 10">L21-RPul-D2</strain>
    </source>
</reference>
<dbReference type="Gene3D" id="1.10.3720.10">
    <property type="entry name" value="MetI-like"/>
    <property type="match status" value="1"/>
</dbReference>
<dbReference type="NCBIfam" id="TIGR01097">
    <property type="entry name" value="PhnE"/>
    <property type="match status" value="1"/>
</dbReference>
<evidence type="ECO:0000313" key="10">
    <source>
        <dbReference type="Proteomes" id="UP000018680"/>
    </source>
</evidence>
<dbReference type="SUPFAM" id="SSF161098">
    <property type="entry name" value="MetI-like"/>
    <property type="match status" value="1"/>
</dbReference>
<feature type="transmembrane region" description="Helical" evidence="7">
    <location>
        <begin position="241"/>
        <end position="262"/>
    </location>
</feature>
<dbReference type="InterPro" id="IPR000515">
    <property type="entry name" value="MetI-like"/>
</dbReference>
<evidence type="ECO:0000256" key="1">
    <source>
        <dbReference type="ARBA" id="ARBA00004651"/>
    </source>
</evidence>
<dbReference type="CDD" id="cd06261">
    <property type="entry name" value="TM_PBP2"/>
    <property type="match status" value="1"/>
</dbReference>
<evidence type="ECO:0000259" key="8">
    <source>
        <dbReference type="PROSITE" id="PS50928"/>
    </source>
</evidence>
<accession>V5WH90</accession>
<feature type="transmembrane region" description="Helical" evidence="7">
    <location>
        <begin position="117"/>
        <end position="139"/>
    </location>
</feature>
<protein>
    <submittedName>
        <fullName evidence="9">Phosphonate ABC transporter permease protein phnE1</fullName>
    </submittedName>
</protein>
<evidence type="ECO:0000256" key="4">
    <source>
        <dbReference type="ARBA" id="ARBA00022692"/>
    </source>
</evidence>
<sequence length="271" mass="29930">MPLVQRHTNRIWKRHTPRETLLRWIVTTALLLLFFISFRVISANTLWVFVLDAPRQGWDILSRMFPPELPYAGQLWKPLWDTIVIATFGTLGAVIIAFPVAFFGAKNTSPGGGVLRPAALLLIVTSRSINSLAWALMLVTILGPGILAGILAITLRSIGFVSKLLYEAIEEIDYRQVEAVKAAGAHPLQVLRIAILPQIMPAFTSISMYRWDINIRESTVLGLVGAGGIGLQLQASINVLAWRRVAVILLLILGTVVISELITARVRKNLL</sequence>
<evidence type="ECO:0000313" key="9">
    <source>
        <dbReference type="EMBL" id="AHC14924.1"/>
    </source>
</evidence>
<organism evidence="9 10">
    <name type="scientific">Salinispira pacifica</name>
    <dbReference type="NCBI Taxonomy" id="1307761"/>
    <lineage>
        <taxon>Bacteria</taxon>
        <taxon>Pseudomonadati</taxon>
        <taxon>Spirochaetota</taxon>
        <taxon>Spirochaetia</taxon>
        <taxon>Spirochaetales</taxon>
        <taxon>Spirochaetaceae</taxon>
        <taxon>Salinispira</taxon>
    </lineage>
</organism>
<dbReference type="GO" id="GO:0015416">
    <property type="term" value="F:ABC-type phosphonate transporter activity"/>
    <property type="evidence" value="ECO:0007669"/>
    <property type="project" value="InterPro"/>
</dbReference>
<evidence type="ECO:0000256" key="5">
    <source>
        <dbReference type="ARBA" id="ARBA00022989"/>
    </source>
</evidence>
<dbReference type="STRING" id="1307761.L21SP2_1531"/>
<dbReference type="AlphaFoldDB" id="V5WH90"/>
<dbReference type="OrthoDB" id="8557224at2"/>
<evidence type="ECO:0000256" key="6">
    <source>
        <dbReference type="ARBA" id="ARBA00023136"/>
    </source>
</evidence>
<dbReference type="HOGENOM" id="CLU_064254_1_1_12"/>
<dbReference type="PANTHER" id="PTHR30043">
    <property type="entry name" value="PHOSPHONATES TRANSPORT SYSTEM PERMEASE PROTEIN"/>
    <property type="match status" value="1"/>
</dbReference>
<dbReference type="PROSITE" id="PS50928">
    <property type="entry name" value="ABC_TM1"/>
    <property type="match status" value="1"/>
</dbReference>
<keyword evidence="6 7" id="KW-0472">Membrane</keyword>
<keyword evidence="10" id="KW-1185">Reference proteome</keyword>
<comment type="subcellular location">
    <subcellularLocation>
        <location evidence="1 7">Cell membrane</location>
        <topology evidence="1 7">Multi-pass membrane protein</topology>
    </subcellularLocation>
</comment>
<dbReference type="Proteomes" id="UP000018680">
    <property type="component" value="Chromosome"/>
</dbReference>